<accession>A0A2T1LRN2</accession>
<keyword evidence="2" id="KW-1185">Reference proteome</keyword>
<dbReference type="EMBL" id="PXOH01000044">
    <property type="protein sequence ID" value="PSF31399.1"/>
    <property type="molecule type" value="Genomic_DNA"/>
</dbReference>
<proteinExistence type="predicted"/>
<sequence length="72" mass="8115">MSRLSIEDLDFFKIESTNSKDIRGGTYEPNLWDWETNFAFDFDSNGIASYSLAHISSYAIAIGPIFISSDLI</sequence>
<dbReference type="AlphaFoldDB" id="A0A2T1LRN2"/>
<reference evidence="1 2" key="2">
    <citation type="submission" date="2018-03" db="EMBL/GenBank/DDBJ databases">
        <authorList>
            <person name="Keele B.F."/>
        </authorList>
    </citation>
    <scope>NUCLEOTIDE SEQUENCE [LARGE SCALE GENOMIC DNA]</scope>
    <source>
        <strain evidence="1 2">CCALA 016</strain>
    </source>
</reference>
<comment type="caution">
    <text evidence="1">The sequence shown here is derived from an EMBL/GenBank/DDBJ whole genome shotgun (WGS) entry which is preliminary data.</text>
</comment>
<evidence type="ECO:0000313" key="1">
    <source>
        <dbReference type="EMBL" id="PSF31399.1"/>
    </source>
</evidence>
<dbReference type="RefSeq" id="WP_106459201.1">
    <property type="nucleotide sequence ID" value="NZ_PXOH01000044.1"/>
</dbReference>
<organism evidence="1 2">
    <name type="scientific">Aphanothece hegewaldii CCALA 016</name>
    <dbReference type="NCBI Taxonomy" id="2107694"/>
    <lineage>
        <taxon>Bacteria</taxon>
        <taxon>Bacillati</taxon>
        <taxon>Cyanobacteriota</taxon>
        <taxon>Cyanophyceae</taxon>
        <taxon>Oscillatoriophycideae</taxon>
        <taxon>Chroococcales</taxon>
        <taxon>Aphanothecaceae</taxon>
        <taxon>Aphanothece</taxon>
    </lineage>
</organism>
<reference evidence="1 2" key="1">
    <citation type="submission" date="2018-03" db="EMBL/GenBank/DDBJ databases">
        <title>The ancient ancestry and fast evolution of plastids.</title>
        <authorList>
            <person name="Moore K.R."/>
            <person name="Magnabosco C."/>
            <person name="Momper L."/>
            <person name="Gold D.A."/>
            <person name="Bosak T."/>
            <person name="Fournier G.P."/>
        </authorList>
    </citation>
    <scope>NUCLEOTIDE SEQUENCE [LARGE SCALE GENOMIC DNA]</scope>
    <source>
        <strain evidence="1 2">CCALA 016</strain>
    </source>
</reference>
<evidence type="ECO:0000313" key="2">
    <source>
        <dbReference type="Proteomes" id="UP000239001"/>
    </source>
</evidence>
<gene>
    <name evidence="1" type="ORF">C7H19_22745</name>
</gene>
<dbReference type="Proteomes" id="UP000239001">
    <property type="component" value="Unassembled WGS sequence"/>
</dbReference>
<protein>
    <submittedName>
        <fullName evidence="1">Uncharacterized protein</fullName>
    </submittedName>
</protein>
<name>A0A2T1LRN2_9CHRO</name>